<feature type="compositionally biased region" description="Acidic residues" evidence="4">
    <location>
        <begin position="844"/>
        <end position="860"/>
    </location>
</feature>
<feature type="compositionally biased region" description="Acidic residues" evidence="4">
    <location>
        <begin position="867"/>
        <end position="880"/>
    </location>
</feature>
<dbReference type="FunFam" id="1.25.40.20:FF:001181">
    <property type="entry name" value="Uncharacterized protein"/>
    <property type="match status" value="1"/>
</dbReference>
<feature type="repeat" description="ANK" evidence="3">
    <location>
        <begin position="1655"/>
        <end position="1677"/>
    </location>
</feature>
<dbReference type="SUPFAM" id="SSF48403">
    <property type="entry name" value="Ankyrin repeat"/>
    <property type="match status" value="3"/>
</dbReference>
<dbReference type="PANTHER" id="PTHR24189">
    <property type="entry name" value="MYOTROPHIN"/>
    <property type="match status" value="1"/>
</dbReference>
<dbReference type="FunFam" id="1.25.40.20:FF:000740">
    <property type="entry name" value="Ankyrin_repeats_(Many_copies)/Ankyrin_repeats_(3_ copies)/Ankyrin_repeat_-_putative"/>
    <property type="match status" value="1"/>
</dbReference>
<feature type="compositionally biased region" description="Polar residues" evidence="4">
    <location>
        <begin position="384"/>
        <end position="393"/>
    </location>
</feature>
<evidence type="ECO:0000313" key="6">
    <source>
        <dbReference type="Proteomes" id="UP000274082"/>
    </source>
</evidence>
<feature type="repeat" description="ANK" evidence="3">
    <location>
        <begin position="1253"/>
        <end position="1285"/>
    </location>
</feature>
<dbReference type="Pfam" id="PF00023">
    <property type="entry name" value="Ank"/>
    <property type="match status" value="1"/>
</dbReference>
<protein>
    <submittedName>
        <fullName evidence="5">Ankyrin repeats (Many copies)/Ankyrin repeats (3 copies)/Ankyrin repeat, putative</fullName>
    </submittedName>
</protein>
<evidence type="ECO:0000256" key="1">
    <source>
        <dbReference type="ARBA" id="ARBA00022737"/>
    </source>
</evidence>
<evidence type="ECO:0000313" key="5">
    <source>
        <dbReference type="EMBL" id="AYU75970.1"/>
    </source>
</evidence>
<dbReference type="InterPro" id="IPR050745">
    <property type="entry name" value="Multifunctional_regulatory"/>
</dbReference>
<dbReference type="OrthoDB" id="366390at2759"/>
<sequence length="1915" mass="199520">MASTLPPEKKRKATKAAAGTASQRKGNAGGGGEHVREDPHHTWNQQLMEACLACDAAAVRKLIERGADPVNAREVPPLSYYTGPIIQQLQLQQQASSEARSHSEPLVIDQLRGDQPPRQQSPLSGSSLPLPAAAAAVPDSLPPLAAMLLSGLNTPAALEVMKVLIQHGASVNDTFSFSVAPLTAARPGTDVSENESGGSTAYGASANDSGGHRKNTCVSSPDPKGKQPSGKRKASVIGTALTAAAGGSALVSAAGTPGGAAVNPPEAPRHEESTIVGSVLHYVVAHGDHAQLLRLLLLAATAVHSAAGAAPVSPSLPLPLQQQLATGEPHAEGSTAFLPHLFPVPLPCTLLPAVEAETIVGVMRWQHQQRLGGTADAAGPNGLPSPTATPRVSQSRKSHIVSNAAATARTYGSAAAAQPATAVLPAQAAGPVSATSLVSPSAAEAVLTALQQVLRQRQTSTGGYHGLPILMSVYPQQQQKEDKAELGGGAATGSAAAPVVVAAAAPCNWWSLAGLCDAADAVVTDDLYQRTRLNFNLLDTCGRSAPTLALERGDTLSVRLLSFYGAHVAFDGQVNASHTRLARACTHGDVARVEALLRQGDSITQISADGRYTLVHYAAAQPSVLRTLVEHGLSLEFENAFGESALTSLLRHGTARNDPRYVQTLLAIAAAVRSASTDGATNTATANLVNSIGSTISANAVRFAQLSTAVQRNMILCPPTPITTLMNAGGAASGSPAAHLRLISNNVSHGTVAQGTASKSSGGNASRPSARQSFLGGCEVGTWWSFLPPTATTADVLDSLLRAGAVMQGFVPDEELDLPYVLFSERQTSISAWGGGARGFASAADEDDEAEDDDISDGGVEESGNADGEDDYGYDDDDGSVADAGGYKASRTPLSASVATITPASEQRDRGRRRQKRGDVLPARLPMRLTPLHHAIFDYHPELIRRLLVDYRVDPMHRDSQGATAVHYAALCTHAQSVLELLLSPQVLAPNAIGNSKGRLSSNPGPDVITGAASAVAGASSAAAGPSDVRIDLNAIDMAGRTPLFYAAYVGNATAVQRLIRFGGATLLCGKADKDGYTPLHVAVQQRHADIVELLIRHSNQLMSSAAGVGRGQPVDVLAELLASTSSGGGSAGRSSRGGTRLGAHRRSSSVLAPGSGHHGQGGSHSAGEPSLAGLTGIANPELLVNVEAVESVTHMTALEMAIKAQQQPQQSTSSSVSLSEAQELQKERLLRIVSVLLSEAQASPLRPSGLANGGALLHRAVADGNVEMAELLLSQYTDPNEVDDVNETPLFLALRLAAPASALQASSAEQKQQHRLRRTSLVRVLLQYGATPYAQSSVHLQTPLHLAASSLADDDEIVQLLFYSTPDAGGGYGAVRRRRQEQQRHQQAPSYAADVMDGDAPRDNYPLGGSMGGGSSARGRHSSSSGGSTAGRKNFERRVRERRAQQQQQQQQRRSSPSPSSTGRSISTFPGPRRKPWRAAAALSESDRGSSAADFDGPTDDQSLLANSSFGYHEALNRSVASVEQAGADQSLSRTGEELVPDSRAGGDAEEDVLQDEHQQFLKRLAQWQCADHLLEPEKCWMLTDAQGQTPLHVLCSRSSPALQRMPAVLKLLEDLQAATRTNSAIAAVAAGFFDGTRDDDHVLSLCWHLSDAHGRTPLHAAAQSGFVEAMEYILKQAPKSALAVDMQGRTPLHACVLMAASPTAATAVPAHAQGDDEEEVVVVAAERATRLRRMLSLLRSAVAAADSSGAAGTAKPSLPLQLQGTPLRRAAGDVLPSLSMKTIKTMSNAIGSAAAPHSSVQRLVASLVQGSSITAQLQRWQQSRHWGCPALAMKGIGSTSAHMRTACGDGLAAAAAVPASRDLQPSDGVLTSSGAASEWKTYVQLPDGQGRTALLLAAEVGNVGAARELLRTM</sequence>
<feature type="compositionally biased region" description="Polar residues" evidence="4">
    <location>
        <begin position="892"/>
        <end position="905"/>
    </location>
</feature>
<feature type="region of interest" description="Disordered" evidence="4">
    <location>
        <begin position="1528"/>
        <end position="1548"/>
    </location>
</feature>
<dbReference type="Gene3D" id="1.25.40.20">
    <property type="entry name" value="Ankyrin repeat-containing domain"/>
    <property type="match status" value="5"/>
</dbReference>
<feature type="repeat" description="ANK" evidence="3">
    <location>
        <begin position="1039"/>
        <end position="1063"/>
    </location>
</feature>
<feature type="region of interest" description="Disordered" evidence="4">
    <location>
        <begin position="1125"/>
        <end position="1173"/>
    </location>
</feature>
<dbReference type="PROSITE" id="PS50297">
    <property type="entry name" value="ANK_REP_REGION"/>
    <property type="match status" value="4"/>
</dbReference>
<evidence type="ECO:0000256" key="3">
    <source>
        <dbReference type="PROSITE-ProRule" id="PRU00023"/>
    </source>
</evidence>
<name>A0A3S5H5I8_LEIDO</name>
<proteinExistence type="predicted"/>
<dbReference type="VEuPathDB" id="TriTrypDB:LdBPK_050640.1"/>
<feature type="region of interest" description="Disordered" evidence="4">
    <location>
        <begin position="1370"/>
        <end position="1501"/>
    </location>
</feature>
<keyword evidence="6" id="KW-1185">Reference proteome</keyword>
<feature type="compositionally biased region" description="Low complexity" evidence="4">
    <location>
        <begin position="1446"/>
        <end position="1468"/>
    </location>
</feature>
<gene>
    <name evidence="5" type="ORF">LdCL_050011500</name>
</gene>
<dbReference type="InterPro" id="IPR036770">
    <property type="entry name" value="Ankyrin_rpt-contain_sf"/>
</dbReference>
<evidence type="ECO:0000256" key="4">
    <source>
        <dbReference type="SAM" id="MobiDB-lite"/>
    </source>
</evidence>
<dbReference type="EMBL" id="CP029504">
    <property type="protein sequence ID" value="AYU75970.1"/>
    <property type="molecule type" value="Genomic_DNA"/>
</dbReference>
<dbReference type="Proteomes" id="UP000274082">
    <property type="component" value="Chromosome 5"/>
</dbReference>
<feature type="region of interest" description="Disordered" evidence="4">
    <location>
        <begin position="834"/>
        <end position="920"/>
    </location>
</feature>
<dbReference type="SMART" id="SM00248">
    <property type="entry name" value="ANK"/>
    <property type="match status" value="14"/>
</dbReference>
<accession>A0A3S5H5I8</accession>
<dbReference type="InterPro" id="IPR002110">
    <property type="entry name" value="Ankyrin_rpt"/>
</dbReference>
<dbReference type="VEuPathDB" id="TriTrypDB:LdCL_050011500"/>
<feature type="region of interest" description="Disordered" evidence="4">
    <location>
        <begin position="186"/>
        <end position="235"/>
    </location>
</feature>
<dbReference type="VEuPathDB" id="TriTrypDB:LDHU3_05.0720"/>
<evidence type="ECO:0000256" key="2">
    <source>
        <dbReference type="ARBA" id="ARBA00023043"/>
    </source>
</evidence>
<feature type="region of interest" description="Disordered" evidence="4">
    <location>
        <begin position="1"/>
        <end position="38"/>
    </location>
</feature>
<keyword evidence="1" id="KW-0677">Repeat</keyword>
<feature type="compositionally biased region" description="Basic and acidic residues" evidence="4">
    <location>
        <begin position="1434"/>
        <end position="1445"/>
    </location>
</feature>
<organism evidence="5 6">
    <name type="scientific">Leishmania donovani</name>
    <dbReference type="NCBI Taxonomy" id="5661"/>
    <lineage>
        <taxon>Eukaryota</taxon>
        <taxon>Discoba</taxon>
        <taxon>Euglenozoa</taxon>
        <taxon>Kinetoplastea</taxon>
        <taxon>Metakinetoplastina</taxon>
        <taxon>Trypanosomatida</taxon>
        <taxon>Trypanosomatidae</taxon>
        <taxon>Leishmaniinae</taxon>
        <taxon>Leishmania</taxon>
    </lineage>
</organism>
<feature type="repeat" description="ANK" evidence="3">
    <location>
        <begin position="1075"/>
        <end position="1107"/>
    </location>
</feature>
<dbReference type="PANTHER" id="PTHR24189:SF50">
    <property type="entry name" value="ANKYRIN REPEAT AND SOCS BOX PROTEIN 2"/>
    <property type="match status" value="1"/>
</dbReference>
<dbReference type="Pfam" id="PF12796">
    <property type="entry name" value="Ank_2"/>
    <property type="match status" value="3"/>
</dbReference>
<feature type="region of interest" description="Disordered" evidence="4">
    <location>
        <begin position="371"/>
        <end position="397"/>
    </location>
</feature>
<feature type="compositionally biased region" description="Low complexity" evidence="4">
    <location>
        <begin position="1423"/>
        <end position="1433"/>
    </location>
</feature>
<reference evidence="5 6" key="1">
    <citation type="journal article" date="2018" name="Sci. Rep.">
        <title>A complete Leishmania donovani reference genome identifies novel genetic variations associated with virulence.</title>
        <authorList>
            <person name="Lypaczewski P."/>
            <person name="Hoshizaki J."/>
            <person name="Zhang W.-W."/>
            <person name="McCall L.-I."/>
            <person name="Torcivia-Rodriguez J."/>
            <person name="Simonyan V."/>
            <person name="Kaur A."/>
            <person name="Dewar K."/>
            <person name="Matlashewski G."/>
        </authorList>
    </citation>
    <scope>NUCLEOTIDE SEQUENCE [LARGE SCALE GENOMIC DNA]</scope>
    <source>
        <strain evidence="5 6">LdCL</strain>
    </source>
</reference>
<keyword evidence="2 3" id="KW-0040">ANK repeat</keyword>
<dbReference type="PROSITE" id="PS50088">
    <property type="entry name" value="ANK_REPEAT"/>
    <property type="match status" value="4"/>
</dbReference>